<evidence type="ECO:0000256" key="5">
    <source>
        <dbReference type="SAM" id="Phobius"/>
    </source>
</evidence>
<evidence type="ECO:0000256" key="3">
    <source>
        <dbReference type="ARBA" id="ARBA00022989"/>
    </source>
</evidence>
<evidence type="ECO:0000313" key="6">
    <source>
        <dbReference type="EMBL" id="KAK3251089.1"/>
    </source>
</evidence>
<sequence>MPGLGDSRQSLTSLGLEVLYYFGGWYDVFYVLLQFLVFIYKGLELPYPSNNYEVEFTYLFLFAIIEPTRLFLGSKGNKTENSGPLVFSTILTVFVALFFLYYLLWQTYVVKLEQFLNSLALLFSCAQGGLGVFTIMSFQNAARLA</sequence>
<organism evidence="6 7">
    <name type="scientific">Cymbomonas tetramitiformis</name>
    <dbReference type="NCBI Taxonomy" id="36881"/>
    <lineage>
        <taxon>Eukaryota</taxon>
        <taxon>Viridiplantae</taxon>
        <taxon>Chlorophyta</taxon>
        <taxon>Pyramimonadophyceae</taxon>
        <taxon>Pyramimonadales</taxon>
        <taxon>Pyramimonadaceae</taxon>
        <taxon>Cymbomonas</taxon>
    </lineage>
</organism>
<keyword evidence="7" id="KW-1185">Reference proteome</keyword>
<protein>
    <recommendedName>
        <fullName evidence="8">Transmembrane protein 80</fullName>
    </recommendedName>
</protein>
<dbReference type="GO" id="GO:0016020">
    <property type="term" value="C:membrane"/>
    <property type="evidence" value="ECO:0007669"/>
    <property type="project" value="UniProtKB-SubCell"/>
</dbReference>
<comment type="caution">
    <text evidence="6">The sequence shown here is derived from an EMBL/GenBank/DDBJ whole genome shotgun (WGS) entry which is preliminary data.</text>
</comment>
<evidence type="ECO:0000313" key="7">
    <source>
        <dbReference type="Proteomes" id="UP001190700"/>
    </source>
</evidence>
<feature type="transmembrane region" description="Helical" evidence="5">
    <location>
        <begin position="18"/>
        <end position="40"/>
    </location>
</feature>
<keyword evidence="2 5" id="KW-0812">Transmembrane</keyword>
<comment type="subcellular location">
    <subcellularLocation>
        <location evidence="1">Membrane</location>
        <topology evidence="1">Multi-pass membrane protein</topology>
    </subcellularLocation>
</comment>
<dbReference type="InterPro" id="IPR019184">
    <property type="entry name" value="Uncharacterised_TM-17"/>
</dbReference>
<feature type="transmembrane region" description="Helical" evidence="5">
    <location>
        <begin position="84"/>
        <end position="104"/>
    </location>
</feature>
<proteinExistence type="predicted"/>
<gene>
    <name evidence="6" type="ORF">CYMTET_39564</name>
</gene>
<evidence type="ECO:0000256" key="4">
    <source>
        <dbReference type="ARBA" id="ARBA00023136"/>
    </source>
</evidence>
<dbReference type="Pfam" id="PF09799">
    <property type="entry name" value="Transmemb_17"/>
    <property type="match status" value="1"/>
</dbReference>
<dbReference type="Proteomes" id="UP001190700">
    <property type="component" value="Unassembled WGS sequence"/>
</dbReference>
<dbReference type="GO" id="GO:0035869">
    <property type="term" value="C:ciliary transition zone"/>
    <property type="evidence" value="ECO:0007669"/>
    <property type="project" value="TreeGrafter"/>
</dbReference>
<name>A0AAE0CB73_9CHLO</name>
<keyword evidence="3 5" id="KW-1133">Transmembrane helix</keyword>
<dbReference type="GO" id="GO:1905515">
    <property type="term" value="P:non-motile cilium assembly"/>
    <property type="evidence" value="ECO:0007669"/>
    <property type="project" value="TreeGrafter"/>
</dbReference>
<evidence type="ECO:0000256" key="2">
    <source>
        <dbReference type="ARBA" id="ARBA00022692"/>
    </source>
</evidence>
<dbReference type="EMBL" id="LGRX02026284">
    <property type="protein sequence ID" value="KAK3251089.1"/>
    <property type="molecule type" value="Genomic_DNA"/>
</dbReference>
<reference evidence="6 7" key="1">
    <citation type="journal article" date="2015" name="Genome Biol. Evol.">
        <title>Comparative Genomics of a Bacterivorous Green Alga Reveals Evolutionary Causalities and Consequences of Phago-Mixotrophic Mode of Nutrition.</title>
        <authorList>
            <person name="Burns J.A."/>
            <person name="Paasch A."/>
            <person name="Narechania A."/>
            <person name="Kim E."/>
        </authorList>
    </citation>
    <scope>NUCLEOTIDE SEQUENCE [LARGE SCALE GENOMIC DNA]</scope>
    <source>
        <strain evidence="6 7">PLY_AMNH</strain>
    </source>
</reference>
<accession>A0AAE0CB73</accession>
<dbReference type="AlphaFoldDB" id="A0AAE0CB73"/>
<dbReference type="PANTHER" id="PTHR13531">
    <property type="entry name" value="GEO07735P1-RELATED-RELATED"/>
    <property type="match status" value="1"/>
</dbReference>
<evidence type="ECO:0008006" key="8">
    <source>
        <dbReference type="Google" id="ProtNLM"/>
    </source>
</evidence>
<evidence type="ECO:0000256" key="1">
    <source>
        <dbReference type="ARBA" id="ARBA00004141"/>
    </source>
</evidence>
<feature type="transmembrane region" description="Helical" evidence="5">
    <location>
        <begin position="116"/>
        <end position="138"/>
    </location>
</feature>
<dbReference type="PANTHER" id="PTHR13531:SF0">
    <property type="entry name" value="GEO07735P1-RELATED"/>
    <property type="match status" value="1"/>
</dbReference>
<keyword evidence="4 5" id="KW-0472">Membrane</keyword>